<proteinExistence type="predicted"/>
<keyword evidence="2" id="KW-1185">Reference proteome</keyword>
<sequence length="309" mass="34960">MEEVLRYESHHRRPLSFALSLSLSISDIFYKLELHVTQTLFCLYLVPFHLPNCASASGLVRLGGETPGENPRGFLEIKFTAWAREFTVESTQRPASSYLPCRCRRRIRSGTGDLRGLVPGRPIQRRGALALRTFPTLMCKSSFILSAVTDTVRVRLYSYLNAGLTNFFFCPNTDDMSRIKQRDATPSGYDLNHSVVSLHNTNPQTSFDEYFRYRFIPDSLSPDLNHANTKAESILTSISRTPQFRAKLSSFIAQLLVTDMHSLALLSQPSCIFRLDTPSPERHPPAMLLASYHMTPFPTFGTYRLPLTA</sequence>
<protein>
    <submittedName>
        <fullName evidence="1">Uncharacterized protein</fullName>
    </submittedName>
</protein>
<gene>
    <name evidence="1" type="ORF">SPHA_58186</name>
</gene>
<organism evidence="1 2">
    <name type="scientific">Acanthosepion pharaonis</name>
    <name type="common">Pharaoh cuttlefish</name>
    <name type="synonym">Sepia pharaonis</name>
    <dbReference type="NCBI Taxonomy" id="158019"/>
    <lineage>
        <taxon>Eukaryota</taxon>
        <taxon>Metazoa</taxon>
        <taxon>Spiralia</taxon>
        <taxon>Lophotrochozoa</taxon>
        <taxon>Mollusca</taxon>
        <taxon>Cephalopoda</taxon>
        <taxon>Coleoidea</taxon>
        <taxon>Decapodiformes</taxon>
        <taxon>Sepiida</taxon>
        <taxon>Sepiina</taxon>
        <taxon>Sepiidae</taxon>
        <taxon>Acanthosepion</taxon>
    </lineage>
</organism>
<name>A0A812DN99_ACAPH</name>
<reference evidence="1" key="1">
    <citation type="submission" date="2021-01" db="EMBL/GenBank/DDBJ databases">
        <authorList>
            <person name="Li R."/>
            <person name="Bekaert M."/>
        </authorList>
    </citation>
    <scope>NUCLEOTIDE SEQUENCE</scope>
    <source>
        <strain evidence="1">Farmed</strain>
    </source>
</reference>
<evidence type="ECO:0000313" key="2">
    <source>
        <dbReference type="Proteomes" id="UP000597762"/>
    </source>
</evidence>
<accession>A0A812DN99</accession>
<dbReference type="EMBL" id="CAHIKZ030003966">
    <property type="protein sequence ID" value="CAE1305850.1"/>
    <property type="molecule type" value="Genomic_DNA"/>
</dbReference>
<evidence type="ECO:0000313" key="1">
    <source>
        <dbReference type="EMBL" id="CAE1305850.1"/>
    </source>
</evidence>
<dbReference type="Proteomes" id="UP000597762">
    <property type="component" value="Unassembled WGS sequence"/>
</dbReference>
<dbReference type="AlphaFoldDB" id="A0A812DN99"/>
<comment type="caution">
    <text evidence="1">The sequence shown here is derived from an EMBL/GenBank/DDBJ whole genome shotgun (WGS) entry which is preliminary data.</text>
</comment>